<accession>A0A841GJ74</accession>
<reference evidence="1 2" key="1">
    <citation type="submission" date="2020-08" db="EMBL/GenBank/DDBJ databases">
        <title>Genomic Encyclopedia of Type Strains, Phase IV (KMG-IV): sequencing the most valuable type-strain genomes for metagenomic binning, comparative biology and taxonomic classification.</title>
        <authorList>
            <person name="Goeker M."/>
        </authorList>
    </citation>
    <scope>NUCLEOTIDE SEQUENCE [LARGE SCALE GENOMIC DNA]</scope>
    <source>
        <strain evidence="1 2">DSM 22975</strain>
    </source>
</reference>
<organism evidence="1 2">
    <name type="scientific">Tolumonas osonensis</name>
    <dbReference type="NCBI Taxonomy" id="675874"/>
    <lineage>
        <taxon>Bacteria</taxon>
        <taxon>Pseudomonadati</taxon>
        <taxon>Pseudomonadota</taxon>
        <taxon>Gammaproteobacteria</taxon>
        <taxon>Aeromonadales</taxon>
        <taxon>Aeromonadaceae</taxon>
        <taxon>Tolumonas</taxon>
    </lineage>
</organism>
<keyword evidence="2" id="KW-1185">Reference proteome</keyword>
<gene>
    <name evidence="1" type="ORF">HNR75_001281</name>
</gene>
<sequence>MQIADHLIATQSGHTHHGLYAGEGNVIHLNHYHYTVISNLEEFCQHQNYFIRPYPFRSYSREGSLQRAFELLQSASSTRFDTEEQFVAWCINGTSSTQDGSINWKHDVLQPVSRIVVESLVSKAWDTLTEPDKLIKYACIGTRVGKLIRHLK</sequence>
<dbReference type="RefSeq" id="WP_188026160.1">
    <property type="nucleotide sequence ID" value="NZ_JACHGR010000004.1"/>
</dbReference>
<protein>
    <submittedName>
        <fullName evidence="1">Uncharacterized protein</fullName>
    </submittedName>
</protein>
<evidence type="ECO:0000313" key="2">
    <source>
        <dbReference type="Proteomes" id="UP000585721"/>
    </source>
</evidence>
<evidence type="ECO:0000313" key="1">
    <source>
        <dbReference type="EMBL" id="MBB6055375.1"/>
    </source>
</evidence>
<dbReference type="EMBL" id="JACHGR010000004">
    <property type="protein sequence ID" value="MBB6055375.1"/>
    <property type="molecule type" value="Genomic_DNA"/>
</dbReference>
<name>A0A841GJ74_9GAMM</name>
<proteinExistence type="predicted"/>
<comment type="caution">
    <text evidence="1">The sequence shown here is derived from an EMBL/GenBank/DDBJ whole genome shotgun (WGS) entry which is preliminary data.</text>
</comment>
<dbReference type="Proteomes" id="UP000585721">
    <property type="component" value="Unassembled WGS sequence"/>
</dbReference>
<dbReference type="AlphaFoldDB" id="A0A841GJ74"/>